<evidence type="ECO:0000256" key="8">
    <source>
        <dbReference type="SAM" id="MobiDB-lite"/>
    </source>
</evidence>
<feature type="domain" description="Protein kinase" evidence="9">
    <location>
        <begin position="55"/>
        <end position="309"/>
    </location>
</feature>
<dbReference type="EMBL" id="JADGIZ020000067">
    <property type="protein sequence ID" value="KAL2912398.1"/>
    <property type="molecule type" value="Genomic_DNA"/>
</dbReference>
<dbReference type="InterPro" id="IPR017441">
    <property type="entry name" value="Protein_kinase_ATP_BS"/>
</dbReference>
<evidence type="ECO:0000256" key="3">
    <source>
        <dbReference type="ARBA" id="ARBA00022679"/>
    </source>
</evidence>
<accession>A0ABR4MYP4</accession>
<comment type="caution">
    <text evidence="10">The sequence shown here is derived from an EMBL/GenBank/DDBJ whole genome shotgun (WGS) entry which is preliminary data.</text>
</comment>
<dbReference type="Gene3D" id="1.10.510.10">
    <property type="entry name" value="Transferase(Phosphotransferase) domain 1"/>
    <property type="match status" value="1"/>
</dbReference>
<dbReference type="PROSITE" id="PS00107">
    <property type="entry name" value="PROTEIN_KINASE_ATP"/>
    <property type="match status" value="1"/>
</dbReference>
<dbReference type="PANTHER" id="PTHR24346:SF82">
    <property type="entry name" value="KP78A-RELATED"/>
    <property type="match status" value="1"/>
</dbReference>
<name>A0ABR4MYP4_9FUNG</name>
<keyword evidence="11" id="KW-1185">Reference proteome</keyword>
<evidence type="ECO:0000256" key="1">
    <source>
        <dbReference type="ARBA" id="ARBA00010791"/>
    </source>
</evidence>
<proteinExistence type="inferred from homology"/>
<dbReference type="SUPFAM" id="SSF56112">
    <property type="entry name" value="Protein kinase-like (PK-like)"/>
    <property type="match status" value="1"/>
</dbReference>
<evidence type="ECO:0000313" key="10">
    <source>
        <dbReference type="EMBL" id="KAL2912398.1"/>
    </source>
</evidence>
<evidence type="ECO:0000256" key="6">
    <source>
        <dbReference type="ARBA" id="ARBA00022840"/>
    </source>
</evidence>
<keyword evidence="5" id="KW-0418">Kinase</keyword>
<feature type="binding site" evidence="7">
    <location>
        <position position="84"/>
    </location>
    <ligand>
        <name>ATP</name>
        <dbReference type="ChEBI" id="CHEBI:30616"/>
    </ligand>
</feature>
<dbReference type="InterPro" id="IPR011009">
    <property type="entry name" value="Kinase-like_dom_sf"/>
</dbReference>
<feature type="region of interest" description="Disordered" evidence="8">
    <location>
        <begin position="25"/>
        <end position="46"/>
    </location>
</feature>
<evidence type="ECO:0000259" key="9">
    <source>
        <dbReference type="PROSITE" id="PS50011"/>
    </source>
</evidence>
<evidence type="ECO:0000256" key="5">
    <source>
        <dbReference type="ARBA" id="ARBA00022777"/>
    </source>
</evidence>
<dbReference type="PROSITE" id="PS00108">
    <property type="entry name" value="PROTEIN_KINASE_ST"/>
    <property type="match status" value="1"/>
</dbReference>
<dbReference type="Proteomes" id="UP001527925">
    <property type="component" value="Unassembled WGS sequence"/>
</dbReference>
<dbReference type="PANTHER" id="PTHR24346">
    <property type="entry name" value="MAP/MICROTUBULE AFFINITY-REGULATING KINASE"/>
    <property type="match status" value="1"/>
</dbReference>
<sequence length="565" mass="61099">MCGHADADADTDGLVHATIDAVSATAPFPPSPARNAAASPATTEPQPPELQALGFVVLSTLGEGAFSKVKLASHTLLGKSVAVKMIQKCGFSKQGVSVRQVLREILLLAALDHDNINRLLHVVDSPSHIHVVLEYEPRGELFDHVLKQGKLSETDARPLFKQIVAAVQYCHSQGVVHRDLKLENVLLAKDGSVKICDFGFANLLVDNSAGFESFCGSPPYAAPEMIARKKYQGPEVDAWSLGVILYCMVTGMMPFGHKATSKMFVAIMSGKYDMPQKISKECQSLIAAILVVKPAERATLEQIRVHPWMTADGLAPGEAPPADPTSARRPLRQDVLDKIASLDFTQDAIDSFARTGEPGAVRTAYYLLLADAPPLPLPEVPRQPSASVAYVGQASKSDTAGTSLLASIRAEHAALPDSPNPLPRIQGEPRSMVAFEVRVPAAQAVQALARNMVAIPDLETDAGLVATPPVLYERVVWRPQRETQQDDQTMDSFLSAGSADEAFEMLVDSVTFQDQTEVVVFKIIMHTSPHDTPEPSTLCFEMYPGSEASLRRLEQIAKQMMQGIL</sequence>
<evidence type="ECO:0000256" key="4">
    <source>
        <dbReference type="ARBA" id="ARBA00022741"/>
    </source>
</evidence>
<dbReference type="Pfam" id="PF00069">
    <property type="entry name" value="Pkinase"/>
    <property type="match status" value="1"/>
</dbReference>
<protein>
    <recommendedName>
        <fullName evidence="9">Protein kinase domain-containing protein</fullName>
    </recommendedName>
</protein>
<dbReference type="SMART" id="SM00220">
    <property type="entry name" value="S_TKc"/>
    <property type="match status" value="1"/>
</dbReference>
<keyword evidence="3" id="KW-0808">Transferase</keyword>
<gene>
    <name evidence="10" type="ORF">HK105_208101</name>
</gene>
<evidence type="ECO:0000313" key="11">
    <source>
        <dbReference type="Proteomes" id="UP001527925"/>
    </source>
</evidence>
<dbReference type="PROSITE" id="PS50011">
    <property type="entry name" value="PROTEIN_KINASE_DOM"/>
    <property type="match status" value="1"/>
</dbReference>
<dbReference type="CDD" id="cd14003">
    <property type="entry name" value="STKc_AMPK-like"/>
    <property type="match status" value="1"/>
</dbReference>
<dbReference type="InterPro" id="IPR008271">
    <property type="entry name" value="Ser/Thr_kinase_AS"/>
</dbReference>
<keyword evidence="4 7" id="KW-0547">Nucleotide-binding</keyword>
<keyword evidence="6 7" id="KW-0067">ATP-binding</keyword>
<keyword evidence="2" id="KW-0723">Serine/threonine-protein kinase</keyword>
<dbReference type="InterPro" id="IPR000719">
    <property type="entry name" value="Prot_kinase_dom"/>
</dbReference>
<reference evidence="10 11" key="1">
    <citation type="submission" date="2023-09" db="EMBL/GenBank/DDBJ databases">
        <title>Pangenome analysis of Batrachochytrium dendrobatidis and related Chytrids.</title>
        <authorList>
            <person name="Yacoub M.N."/>
            <person name="Stajich J.E."/>
            <person name="James T.Y."/>
        </authorList>
    </citation>
    <scope>NUCLEOTIDE SEQUENCE [LARGE SCALE GENOMIC DNA]</scope>
    <source>
        <strain evidence="10 11">JEL0888</strain>
    </source>
</reference>
<comment type="similarity">
    <text evidence="1">Belongs to the protein kinase superfamily. CAMK Ser/Thr protein kinase family. NIM1 subfamily.</text>
</comment>
<evidence type="ECO:0000256" key="7">
    <source>
        <dbReference type="PROSITE-ProRule" id="PRU10141"/>
    </source>
</evidence>
<evidence type="ECO:0000256" key="2">
    <source>
        <dbReference type="ARBA" id="ARBA00022527"/>
    </source>
</evidence>
<organism evidence="10 11">
    <name type="scientific">Polyrhizophydium stewartii</name>
    <dbReference type="NCBI Taxonomy" id="2732419"/>
    <lineage>
        <taxon>Eukaryota</taxon>
        <taxon>Fungi</taxon>
        <taxon>Fungi incertae sedis</taxon>
        <taxon>Chytridiomycota</taxon>
        <taxon>Chytridiomycota incertae sedis</taxon>
        <taxon>Chytridiomycetes</taxon>
        <taxon>Rhizophydiales</taxon>
        <taxon>Rhizophydiales incertae sedis</taxon>
        <taxon>Polyrhizophydium</taxon>
    </lineage>
</organism>